<evidence type="ECO:0000313" key="2">
    <source>
        <dbReference type="Proteomes" id="UP000198561"/>
    </source>
</evidence>
<reference evidence="1 2" key="1">
    <citation type="submission" date="2016-10" db="EMBL/GenBank/DDBJ databases">
        <authorList>
            <person name="de Groot N.N."/>
        </authorList>
    </citation>
    <scope>NUCLEOTIDE SEQUENCE [LARGE SCALE GENOMIC DNA]</scope>
    <source>
        <strain evidence="1 2">DSM 23031</strain>
    </source>
</reference>
<dbReference type="Proteomes" id="UP000198561">
    <property type="component" value="Unassembled WGS sequence"/>
</dbReference>
<sequence length="473" mass="55907">MRIYLDKQIFSHLFKGEKVSYINLLQKIVSSKSNHIYCYSYAHLQDLKNDKTDIKYEELEFMEKIVDDNYLQYDFSSKDAFCYLAKPITAFTEIENTKEEIIDFTTIFDDIDYSLLSKDQIEQFETAKNFLQNFKFDFNFMKLDEVSEELSEPLKKIVPFNSEPMNVFEMAQKFLETHKLMEEDKSVYKGLRNITDKYINNGKFTLDYNSLDFNDDMKNSVLKKSFVEFVNNNLNPNGDKEVSRYDFFNNAYFSLDILGISKEPSKSVKYRNVLNDGLHSFYGAYCDYVVSDDNGFLKKTKALYKLLGIDTAVLHIDEFISSFSFVIDSSEKSYFNFISLLTNDLENAIITNTKKSLKYNRVTIEIKPNHIYLGYFNKIDQMLEDNITYIYLYKQRSNYSFFNFYRETEIIVNNCYKIFGVDDNGNGKFNWDIERKELKRSEWNGRFWNKGQFTLLLDINEGTEKIGLLLTKM</sequence>
<proteinExistence type="predicted"/>
<dbReference type="EMBL" id="FNWQ01000001">
    <property type="protein sequence ID" value="SEH27495.1"/>
    <property type="molecule type" value="Genomic_DNA"/>
</dbReference>
<dbReference type="AlphaFoldDB" id="A0A1H6H010"/>
<name>A0A1H6H010_CHRCI</name>
<protein>
    <submittedName>
        <fullName evidence="1">Uncharacterized protein</fullName>
    </submittedName>
</protein>
<dbReference type="STRING" id="680127.SAMN05421593_0332"/>
<evidence type="ECO:0000313" key="1">
    <source>
        <dbReference type="EMBL" id="SEH27495.1"/>
    </source>
</evidence>
<gene>
    <name evidence="1" type="ORF">SAMN05421593_0332</name>
</gene>
<dbReference type="OrthoDB" id="1413206at2"/>
<accession>A0A1H6H010</accession>
<dbReference type="RefSeq" id="WP_089689609.1">
    <property type="nucleotide sequence ID" value="NZ_FNWQ01000001.1"/>
</dbReference>
<organism evidence="1 2">
    <name type="scientific">Chryseobacterium culicis</name>
    <dbReference type="NCBI Taxonomy" id="680127"/>
    <lineage>
        <taxon>Bacteria</taxon>
        <taxon>Pseudomonadati</taxon>
        <taxon>Bacteroidota</taxon>
        <taxon>Flavobacteriia</taxon>
        <taxon>Flavobacteriales</taxon>
        <taxon>Weeksellaceae</taxon>
        <taxon>Chryseobacterium group</taxon>
        <taxon>Chryseobacterium</taxon>
    </lineage>
</organism>